<sequence length="75" mass="8309">MKQKAEFQVEMRCSKCQKKALQIAAETYGVSSLTLGGQNKNQLVVTGEGMDITKLCVRLRNKIGYTQIVSVSEVK</sequence>
<gene>
    <name evidence="1" type="ORF">OLEA9_A065773</name>
</gene>
<organism evidence="1 2">
    <name type="scientific">Olea europaea subsp. europaea</name>
    <dbReference type="NCBI Taxonomy" id="158383"/>
    <lineage>
        <taxon>Eukaryota</taxon>
        <taxon>Viridiplantae</taxon>
        <taxon>Streptophyta</taxon>
        <taxon>Embryophyta</taxon>
        <taxon>Tracheophyta</taxon>
        <taxon>Spermatophyta</taxon>
        <taxon>Magnoliopsida</taxon>
        <taxon>eudicotyledons</taxon>
        <taxon>Gunneridae</taxon>
        <taxon>Pentapetalae</taxon>
        <taxon>asterids</taxon>
        <taxon>lamiids</taxon>
        <taxon>Lamiales</taxon>
        <taxon>Oleaceae</taxon>
        <taxon>Oleeae</taxon>
        <taxon>Olea</taxon>
    </lineage>
</organism>
<dbReference type="InterPro" id="IPR042885">
    <property type="entry name" value="HIPP47/16"/>
</dbReference>
<comment type="caution">
    <text evidence="1">The sequence shown here is derived from an EMBL/GenBank/DDBJ whole genome shotgun (WGS) entry which is preliminary data.</text>
</comment>
<accession>A0A8S0VA46</accession>
<protein>
    <submittedName>
        <fullName evidence="1">Heavy metal-associated isoprenylated plant 47-like</fullName>
    </submittedName>
</protein>
<keyword evidence="2" id="KW-1185">Reference proteome</keyword>
<dbReference type="EMBL" id="CACTIH010009263">
    <property type="protein sequence ID" value="CAA3028596.1"/>
    <property type="molecule type" value="Genomic_DNA"/>
</dbReference>
<dbReference type="PANTHER" id="PTHR46932">
    <property type="entry name" value="HEAVY METAL-ASSOCIATED ISOPRENYLATED PLANT PROTEIN 47"/>
    <property type="match status" value="1"/>
</dbReference>
<reference evidence="1 2" key="1">
    <citation type="submission" date="2019-12" db="EMBL/GenBank/DDBJ databases">
        <authorList>
            <person name="Alioto T."/>
            <person name="Alioto T."/>
            <person name="Gomez Garrido J."/>
        </authorList>
    </citation>
    <scope>NUCLEOTIDE SEQUENCE [LARGE SCALE GENOMIC DNA]</scope>
</reference>
<evidence type="ECO:0000313" key="1">
    <source>
        <dbReference type="EMBL" id="CAA3028596.1"/>
    </source>
</evidence>
<dbReference type="Proteomes" id="UP000594638">
    <property type="component" value="Unassembled WGS sequence"/>
</dbReference>
<name>A0A8S0VA46_OLEEU</name>
<dbReference type="PANTHER" id="PTHR46932:SF12">
    <property type="entry name" value="HEAVY METAL-ASSOCIATED ISOPRENYLATED PLANT PROTEIN 47"/>
    <property type="match status" value="1"/>
</dbReference>
<dbReference type="AlphaFoldDB" id="A0A8S0VA46"/>
<evidence type="ECO:0000313" key="2">
    <source>
        <dbReference type="Proteomes" id="UP000594638"/>
    </source>
</evidence>
<dbReference type="OrthoDB" id="692882at2759"/>
<proteinExistence type="predicted"/>
<dbReference type="Gene3D" id="3.30.70.100">
    <property type="match status" value="1"/>
</dbReference>
<dbReference type="Gramene" id="OE9A065773T1">
    <property type="protein sequence ID" value="OE9A065773C1"/>
    <property type="gene ID" value="OE9A065773"/>
</dbReference>